<sequence length="445" mass="49582">MSPTLPPKEGSTLGESWVVASSLLEKDKSNKESKRKPASEENSAAESMTTSASSVSGPELIMPSIYEMPISETSWVAPEMRSKGQSSPKSLKRRHKTSSPKDRTKEKPKTRKQDEHVVAQETETHQEDGIIRRVLNTVQNERVSLIRLAINIVLFLAIAHLLVLPELVSQHQSLCSIKSISRLYPISCVPPHPEPQTNLPSRYETVISSQTQLESLFNATLREMKPLTSTLKQSETLLHDMQKKLKSAYPGTRHELDLEFEGCWQAIRAATKKFDNLNADMQSAVDSLLATGALNTQSTQSRPSSWPSQLDVAKNARFSTQMLRRKQYLDQLTSRMRSKTDSLSADLAALDDHLESIENTVNRQRKQTVAPDSLGGHYFSSFLSVLPDRVGSFFQPPGQNSPPTPSPEQALLKMFQDAVVHHRPVVDMVGNLSSRLQGLQRLKGV</sequence>
<dbReference type="EMBL" id="MVGC01000258">
    <property type="protein sequence ID" value="RJE21021.1"/>
    <property type="molecule type" value="Genomic_DNA"/>
</dbReference>
<feature type="compositionally biased region" description="Basic and acidic residues" evidence="1">
    <location>
        <begin position="24"/>
        <end position="39"/>
    </location>
</feature>
<feature type="compositionally biased region" description="Basic and acidic residues" evidence="1">
    <location>
        <begin position="99"/>
        <end position="124"/>
    </location>
</feature>
<reference evidence="3" key="1">
    <citation type="submission" date="2017-02" db="EMBL/GenBank/DDBJ databases">
        <authorList>
            <person name="Tafer H."/>
            <person name="Lopandic K."/>
        </authorList>
    </citation>
    <scope>NUCLEOTIDE SEQUENCE [LARGE SCALE GENOMIC DNA]</scope>
    <source>
        <strain evidence="3">CBS 366.77</strain>
    </source>
</reference>
<feature type="region of interest" description="Disordered" evidence="1">
    <location>
        <begin position="76"/>
        <end position="124"/>
    </location>
</feature>
<protein>
    <submittedName>
        <fullName evidence="2">Uncharacterized protein</fullName>
    </submittedName>
</protein>
<dbReference type="Proteomes" id="UP000266188">
    <property type="component" value="Unassembled WGS sequence"/>
</dbReference>
<name>A0A3A2ZVG7_9EURO</name>
<accession>A0A3A2ZVG7</accession>
<comment type="caution">
    <text evidence="2">The sequence shown here is derived from an EMBL/GenBank/DDBJ whole genome shotgun (WGS) entry which is preliminary data.</text>
</comment>
<organism evidence="2 3">
    <name type="scientific">Aspergillus sclerotialis</name>
    <dbReference type="NCBI Taxonomy" id="2070753"/>
    <lineage>
        <taxon>Eukaryota</taxon>
        <taxon>Fungi</taxon>
        <taxon>Dikarya</taxon>
        <taxon>Ascomycota</taxon>
        <taxon>Pezizomycotina</taxon>
        <taxon>Eurotiomycetes</taxon>
        <taxon>Eurotiomycetidae</taxon>
        <taxon>Eurotiales</taxon>
        <taxon>Aspergillaceae</taxon>
        <taxon>Aspergillus</taxon>
        <taxon>Aspergillus subgen. Polypaecilum</taxon>
    </lineage>
</organism>
<keyword evidence="3" id="KW-1185">Reference proteome</keyword>
<dbReference type="STRING" id="2070753.A0A3A2ZVG7"/>
<gene>
    <name evidence="2" type="ORF">PHISCL_06642</name>
</gene>
<proteinExistence type="predicted"/>
<feature type="compositionally biased region" description="Low complexity" evidence="1">
    <location>
        <begin position="40"/>
        <end position="56"/>
    </location>
</feature>
<feature type="region of interest" description="Disordered" evidence="1">
    <location>
        <begin position="24"/>
        <end position="60"/>
    </location>
</feature>
<dbReference type="AlphaFoldDB" id="A0A3A2ZVG7"/>
<evidence type="ECO:0000256" key="1">
    <source>
        <dbReference type="SAM" id="MobiDB-lite"/>
    </source>
</evidence>
<dbReference type="OrthoDB" id="4179406at2759"/>
<evidence type="ECO:0000313" key="3">
    <source>
        <dbReference type="Proteomes" id="UP000266188"/>
    </source>
</evidence>
<evidence type="ECO:0000313" key="2">
    <source>
        <dbReference type="EMBL" id="RJE21021.1"/>
    </source>
</evidence>